<keyword evidence="10" id="KW-0407">Ion channel</keyword>
<protein>
    <submittedName>
        <fullName evidence="13">Ion transport 2 and transmembrane domain-containing protein</fullName>
    </submittedName>
</protein>
<dbReference type="InterPro" id="IPR047871">
    <property type="entry name" value="K_chnl_Slo-like"/>
</dbReference>
<keyword evidence="3" id="KW-0633">Potassium transport</keyword>
<evidence type="ECO:0000256" key="6">
    <source>
        <dbReference type="ARBA" id="ARBA00022958"/>
    </source>
</evidence>
<evidence type="ECO:0000259" key="12">
    <source>
        <dbReference type="Pfam" id="PF07885"/>
    </source>
</evidence>
<dbReference type="Proteomes" id="UP000018208">
    <property type="component" value="Unassembled WGS sequence"/>
</dbReference>
<keyword evidence="4 11" id="KW-0812">Transmembrane</keyword>
<name>V6LLU6_9EUKA</name>
<feature type="domain" description="Potassium channel" evidence="12">
    <location>
        <begin position="185"/>
        <end position="261"/>
    </location>
</feature>
<dbReference type="SUPFAM" id="SSF81324">
    <property type="entry name" value="Voltage-gated potassium channels"/>
    <property type="match status" value="1"/>
</dbReference>
<dbReference type="GO" id="GO:0016020">
    <property type="term" value="C:membrane"/>
    <property type="evidence" value="ECO:0007669"/>
    <property type="project" value="UniProtKB-SubCell"/>
</dbReference>
<reference evidence="14" key="2">
    <citation type="submission" date="2020-12" db="EMBL/GenBank/DDBJ databases">
        <title>New Spironucleus salmonicida genome in near-complete chromosomes.</title>
        <authorList>
            <person name="Xu F."/>
            <person name="Kurt Z."/>
            <person name="Jimenez-Gonzalez A."/>
            <person name="Astvaldsson A."/>
            <person name="Andersson J.O."/>
            <person name="Svard S.G."/>
        </authorList>
    </citation>
    <scope>NUCLEOTIDE SEQUENCE</scope>
    <source>
        <strain evidence="14">ATCC 50377</strain>
    </source>
</reference>
<evidence type="ECO:0000256" key="4">
    <source>
        <dbReference type="ARBA" id="ARBA00022692"/>
    </source>
</evidence>
<keyword evidence="9 11" id="KW-0472">Membrane</keyword>
<evidence type="ECO:0000256" key="8">
    <source>
        <dbReference type="ARBA" id="ARBA00023065"/>
    </source>
</evidence>
<keyword evidence="7 11" id="KW-1133">Transmembrane helix</keyword>
<proteinExistence type="predicted"/>
<dbReference type="VEuPathDB" id="GiardiaDB:SS50377_23157"/>
<accession>V6LLU6</accession>
<feature type="transmembrane region" description="Helical" evidence="11">
    <location>
        <begin position="97"/>
        <end position="118"/>
    </location>
</feature>
<keyword evidence="5" id="KW-0631">Potassium channel</keyword>
<evidence type="ECO:0000256" key="3">
    <source>
        <dbReference type="ARBA" id="ARBA00022538"/>
    </source>
</evidence>
<keyword evidence="2" id="KW-0813">Transport</keyword>
<keyword evidence="15" id="KW-1185">Reference proteome</keyword>
<evidence type="ECO:0000256" key="5">
    <source>
        <dbReference type="ARBA" id="ARBA00022826"/>
    </source>
</evidence>
<feature type="transmembrane region" description="Helical" evidence="11">
    <location>
        <begin position="124"/>
        <end position="143"/>
    </location>
</feature>
<dbReference type="Pfam" id="PF07885">
    <property type="entry name" value="Ion_trans_2"/>
    <property type="match status" value="1"/>
</dbReference>
<evidence type="ECO:0000313" key="13">
    <source>
        <dbReference type="EMBL" id="EST41669.1"/>
    </source>
</evidence>
<keyword evidence="8" id="KW-0406">Ion transport</keyword>
<feature type="transmembrane region" description="Helical" evidence="11">
    <location>
        <begin position="29"/>
        <end position="49"/>
    </location>
</feature>
<evidence type="ECO:0000256" key="11">
    <source>
        <dbReference type="SAM" id="Phobius"/>
    </source>
</evidence>
<dbReference type="Gene3D" id="1.10.287.70">
    <property type="match status" value="1"/>
</dbReference>
<evidence type="ECO:0000256" key="9">
    <source>
        <dbReference type="ARBA" id="ARBA00023136"/>
    </source>
</evidence>
<evidence type="ECO:0000256" key="10">
    <source>
        <dbReference type="ARBA" id="ARBA00023303"/>
    </source>
</evidence>
<dbReference type="GO" id="GO:0005267">
    <property type="term" value="F:potassium channel activity"/>
    <property type="evidence" value="ECO:0007669"/>
    <property type="project" value="UniProtKB-KW"/>
</dbReference>
<dbReference type="InterPro" id="IPR013099">
    <property type="entry name" value="K_chnl_dom"/>
</dbReference>
<reference evidence="13 14" key="1">
    <citation type="journal article" date="2014" name="PLoS Genet.">
        <title>The Genome of Spironucleus salmonicida Highlights a Fish Pathogen Adapted to Fluctuating Environments.</title>
        <authorList>
            <person name="Xu F."/>
            <person name="Jerlstrom-Hultqvist J."/>
            <person name="Einarsson E."/>
            <person name="Astvaldsson A."/>
            <person name="Svard S.G."/>
            <person name="Andersson J.O."/>
        </authorList>
    </citation>
    <scope>NUCLEOTIDE SEQUENCE</scope>
    <source>
        <strain evidence="14">ATCC 50377</strain>
    </source>
</reference>
<dbReference type="OrthoDB" id="10035564at2759"/>
<dbReference type="AlphaFoldDB" id="V6LLU6"/>
<dbReference type="PANTHER" id="PTHR10027">
    <property type="entry name" value="CALCIUM-ACTIVATED POTASSIUM CHANNEL ALPHA CHAIN"/>
    <property type="match status" value="1"/>
</dbReference>
<keyword evidence="6" id="KW-0630">Potassium</keyword>
<organism evidence="13">
    <name type="scientific">Spironucleus salmonicida</name>
    <dbReference type="NCBI Taxonomy" id="348837"/>
    <lineage>
        <taxon>Eukaryota</taxon>
        <taxon>Metamonada</taxon>
        <taxon>Diplomonadida</taxon>
        <taxon>Hexamitidae</taxon>
        <taxon>Hexamitinae</taxon>
        <taxon>Spironucleus</taxon>
    </lineage>
</organism>
<evidence type="ECO:0000313" key="14">
    <source>
        <dbReference type="EMBL" id="KAH0575522.1"/>
    </source>
</evidence>
<sequence length="720" mass="82496">MQQLTKLENKFNHGQNVVVEKFIPTIDNIAGYHIWVMFIMLFDLITYFINKTEALTNITPNSNLYIAIFIMISQLVDLFIVAVYGISRKIRWFTTSYILYAASSISTAVALILFFGIGDTFDNAFSWQVGFLSIFRGQVRSVVIRRQNQSRLQKALRKSTNLYIVSYLIYVTRVIRVIFQSLYGILIFIFVFMGSVFLNERALDSKRSFIELLYFITVTMSTVGYGDITLDGGSGRIITIIFIVVALIYIPVAIGVAIQKLSNELPRLKLLRQIYGGVIVIGQKDIQLASSVRAVFPQQQSISVLMTDINQNYDDHPDMKAFIEGVPSMQFMISDSYDTLTLKQMQLDNSLIVLVYSDSKISASEMQQSDGLAIVQAVCAAQSLQHDNILVVILQIESSVVICKEKLYQYLNEDQCIVYSLSKTYSHIIYLSCLYSGFSTFFTNALIPSQCQLNQFNTDKQKFALKNLNQFTKCCTKADHEVVISQTWDLYNSSCGKKDYIGKIIENATSKPSQDVQQTVKDLLVVVCGEINKELLISTLSLLRKFGSKLYIILDNNDFIHYSEDDIIIEGNIFDEQFYLQNNKEVLVFMEDNDGKEVLIEHALQQSSMEHNICVMESLIEIQSKFEIYRKQKYIPCGLSCLCTLILRNPITFQNFDSFIQNHHNFKQYLLQESLCVEDWENKNKSQIVIYINREGFIINIYDKQLQLQESDIITTICLQ</sequence>
<gene>
    <name evidence="13" type="ORF">SS50377_18757</name>
    <name evidence="14" type="ORF">SS50377_23157</name>
</gene>
<dbReference type="PANTHER" id="PTHR10027:SF10">
    <property type="entry name" value="SLOWPOKE 2, ISOFORM D"/>
    <property type="match status" value="1"/>
</dbReference>
<feature type="transmembrane region" description="Helical" evidence="11">
    <location>
        <begin position="64"/>
        <end position="85"/>
    </location>
</feature>
<evidence type="ECO:0000256" key="7">
    <source>
        <dbReference type="ARBA" id="ARBA00022989"/>
    </source>
</evidence>
<feature type="transmembrane region" description="Helical" evidence="11">
    <location>
        <begin position="209"/>
        <end position="225"/>
    </location>
</feature>
<comment type="subcellular location">
    <subcellularLocation>
        <location evidence="1">Membrane</location>
        <topology evidence="1">Multi-pass membrane protein</topology>
    </subcellularLocation>
</comment>
<feature type="transmembrane region" description="Helical" evidence="11">
    <location>
        <begin position="177"/>
        <end position="197"/>
    </location>
</feature>
<feature type="transmembrane region" description="Helical" evidence="11">
    <location>
        <begin position="237"/>
        <end position="258"/>
    </location>
</feature>
<dbReference type="EMBL" id="KI546168">
    <property type="protein sequence ID" value="EST41669.1"/>
    <property type="molecule type" value="Genomic_DNA"/>
</dbReference>
<evidence type="ECO:0000256" key="1">
    <source>
        <dbReference type="ARBA" id="ARBA00004141"/>
    </source>
</evidence>
<evidence type="ECO:0000256" key="2">
    <source>
        <dbReference type="ARBA" id="ARBA00022448"/>
    </source>
</evidence>
<evidence type="ECO:0000313" key="15">
    <source>
        <dbReference type="Proteomes" id="UP000018208"/>
    </source>
</evidence>
<dbReference type="EMBL" id="AUWU02000003">
    <property type="protein sequence ID" value="KAH0575522.1"/>
    <property type="molecule type" value="Genomic_DNA"/>
</dbReference>